<proteinExistence type="predicted"/>
<organism evidence="4 5">
    <name type="scientific">Paenibacillus residui</name>
    <dbReference type="NCBI Taxonomy" id="629724"/>
    <lineage>
        <taxon>Bacteria</taxon>
        <taxon>Bacillati</taxon>
        <taxon>Bacillota</taxon>
        <taxon>Bacilli</taxon>
        <taxon>Bacillales</taxon>
        <taxon>Paenibacillaceae</taxon>
        <taxon>Paenibacillus</taxon>
    </lineage>
</organism>
<accession>A0ABW3DAC8</accession>
<dbReference type="InterPro" id="IPR018356">
    <property type="entry name" value="Tscrpt_reg_HTH_DeoR_CS"/>
</dbReference>
<protein>
    <submittedName>
        <fullName evidence="4">Sporulation transcriptional regulator SpoIIID</fullName>
    </submittedName>
</protein>
<dbReference type="Proteomes" id="UP001597120">
    <property type="component" value="Unassembled WGS sequence"/>
</dbReference>
<gene>
    <name evidence="4" type="primary">spoIIID</name>
    <name evidence="4" type="ORF">ACFQ03_14945</name>
</gene>
<dbReference type="EMBL" id="JBHTIU010000048">
    <property type="protein sequence ID" value="MFD0870450.1"/>
    <property type="molecule type" value="Genomic_DNA"/>
</dbReference>
<dbReference type="RefSeq" id="WP_144934325.1">
    <property type="nucleotide sequence ID" value="NZ_JBHTIU010000048.1"/>
</dbReference>
<evidence type="ECO:0000313" key="4">
    <source>
        <dbReference type="EMBL" id="MFD0870450.1"/>
    </source>
</evidence>
<dbReference type="Pfam" id="PF12116">
    <property type="entry name" value="SpoIIID"/>
    <property type="match status" value="1"/>
</dbReference>
<keyword evidence="2" id="KW-0238">DNA-binding</keyword>
<reference evidence="5" key="1">
    <citation type="journal article" date="2019" name="Int. J. Syst. Evol. Microbiol.">
        <title>The Global Catalogue of Microorganisms (GCM) 10K type strain sequencing project: providing services to taxonomists for standard genome sequencing and annotation.</title>
        <authorList>
            <consortium name="The Broad Institute Genomics Platform"/>
            <consortium name="The Broad Institute Genome Sequencing Center for Infectious Disease"/>
            <person name="Wu L."/>
            <person name="Ma J."/>
        </authorList>
    </citation>
    <scope>NUCLEOTIDE SEQUENCE [LARGE SCALE GENOMIC DNA]</scope>
    <source>
        <strain evidence="5">CCUG 57263</strain>
    </source>
</reference>
<dbReference type="NCBIfam" id="TIGR02844">
    <property type="entry name" value="spore_III_D"/>
    <property type="match status" value="1"/>
</dbReference>
<sequence length="97" mass="11246">MHDYIKERTIKIGRCIVETRHTVRAIAKQFGVSKSTVHKDLTERLPDINPELANQVKTILEYHKSIRHLRGGEATKIKYKKSRNYKKNSDLLVSSKS</sequence>
<evidence type="ECO:0000256" key="1">
    <source>
        <dbReference type="ARBA" id="ARBA00023015"/>
    </source>
</evidence>
<keyword evidence="5" id="KW-1185">Reference proteome</keyword>
<dbReference type="InterPro" id="IPR014208">
    <property type="entry name" value="Spore_III_D"/>
</dbReference>
<keyword evidence="1" id="KW-0805">Transcription regulation</keyword>
<evidence type="ECO:0000256" key="2">
    <source>
        <dbReference type="ARBA" id="ARBA00023125"/>
    </source>
</evidence>
<dbReference type="PROSITE" id="PS00894">
    <property type="entry name" value="HTH_DEOR_1"/>
    <property type="match status" value="1"/>
</dbReference>
<name>A0ABW3DAC8_9BACL</name>
<keyword evidence="3" id="KW-0804">Transcription</keyword>
<evidence type="ECO:0000256" key="3">
    <source>
        <dbReference type="ARBA" id="ARBA00023163"/>
    </source>
</evidence>
<evidence type="ECO:0000313" key="5">
    <source>
        <dbReference type="Proteomes" id="UP001597120"/>
    </source>
</evidence>
<comment type="caution">
    <text evidence="4">The sequence shown here is derived from an EMBL/GenBank/DDBJ whole genome shotgun (WGS) entry which is preliminary data.</text>
</comment>